<feature type="signal peptide" evidence="4">
    <location>
        <begin position="1"/>
        <end position="19"/>
    </location>
</feature>
<dbReference type="Pfam" id="PF00675">
    <property type="entry name" value="Peptidase_M16"/>
    <property type="match status" value="1"/>
</dbReference>
<proteinExistence type="inferred from homology"/>
<keyword evidence="4" id="KW-0732">Signal</keyword>
<feature type="chain" id="PRO_5013038090" evidence="4">
    <location>
        <begin position="20"/>
        <end position="485"/>
    </location>
</feature>
<evidence type="ECO:0000256" key="4">
    <source>
        <dbReference type="SAM" id="SignalP"/>
    </source>
</evidence>
<dbReference type="InterPro" id="IPR001431">
    <property type="entry name" value="Pept_M16_Zn_BS"/>
</dbReference>
<dbReference type="GO" id="GO:0006508">
    <property type="term" value="P:proteolysis"/>
    <property type="evidence" value="ECO:0007669"/>
    <property type="project" value="InterPro"/>
</dbReference>
<comment type="similarity">
    <text evidence="2 3">Belongs to the peptidase M16 family.</text>
</comment>
<evidence type="ECO:0000256" key="3">
    <source>
        <dbReference type="RuleBase" id="RU004447"/>
    </source>
</evidence>
<organism evidence="7 8">
    <name type="scientific">Comamonas terrigena</name>
    <dbReference type="NCBI Taxonomy" id="32013"/>
    <lineage>
        <taxon>Bacteria</taxon>
        <taxon>Pseudomonadati</taxon>
        <taxon>Pseudomonadota</taxon>
        <taxon>Betaproteobacteria</taxon>
        <taxon>Burkholderiales</taxon>
        <taxon>Comamonadaceae</taxon>
        <taxon>Comamonas</taxon>
    </lineage>
</organism>
<dbReference type="PROSITE" id="PS00143">
    <property type="entry name" value="INSULINASE"/>
    <property type="match status" value="1"/>
</dbReference>
<dbReference type="AlphaFoldDB" id="A0A2A7UTD8"/>
<dbReference type="Pfam" id="PF05193">
    <property type="entry name" value="Peptidase_M16_C"/>
    <property type="match status" value="1"/>
</dbReference>
<feature type="domain" description="Peptidase M16 N-terminal" evidence="5">
    <location>
        <begin position="64"/>
        <end position="204"/>
    </location>
</feature>
<sequence length="485" mass="52661">MKRTLTLLGLVASAALAQAGSADAPATPSVSSSLAEWAVAAPGAASSVRQYQLSNGMQLIVQPDKRAPTAVNMVWVRVGSMDEVDGTSGVAHVVEHMMFKGSAKVAPGDFSRKVAALGGRENAFTNRDYTGYYQQIPANKLQEVMALEADRFASNQWPDAEFTKEIEVVKEERRMRTEDQPRSVLMEQMMATVFQSSPYRRPVVGWMDDLDAMTPDDARQFQKAWYVPANAVIVIAGDVDPDQVKVWAEATYGQIPARAMPTRKPRTEPAQIGVRRIEVKQPAEQAFVAMAYRAPAYRNLAQPTAEDRDALALLVLSAVLDGYEGARLERALVQGKGRVADAAGSSASVFGRGPALFMLTGVPAKGHTAAEVEKALRGQIQRIAKDGVQAAELERVKTQWMASNVYERDSVFAQAQSLGSYWTMGMPVDAEDQVLRQLMAVTADQVQSVARRYFGDDQLTVGVLVPQPLAGKKPRPAAPVSGDLH</sequence>
<accession>A0A2A7UTD8</accession>
<dbReference type="OrthoDB" id="9811314at2"/>
<dbReference type="SUPFAM" id="SSF63411">
    <property type="entry name" value="LuxS/MPP-like metallohydrolase"/>
    <property type="match status" value="2"/>
</dbReference>
<gene>
    <name evidence="7" type="ORF">CRM82_07885</name>
</gene>
<dbReference type="Gene3D" id="3.30.830.10">
    <property type="entry name" value="Metalloenzyme, LuxS/M16 peptidase-like"/>
    <property type="match status" value="2"/>
</dbReference>
<evidence type="ECO:0000256" key="2">
    <source>
        <dbReference type="ARBA" id="ARBA00007261"/>
    </source>
</evidence>
<dbReference type="GO" id="GO:0046872">
    <property type="term" value="F:metal ion binding"/>
    <property type="evidence" value="ECO:0007669"/>
    <property type="project" value="InterPro"/>
</dbReference>
<feature type="domain" description="Peptidase M16 C-terminal" evidence="6">
    <location>
        <begin position="213"/>
        <end position="399"/>
    </location>
</feature>
<reference evidence="8" key="1">
    <citation type="submission" date="2017-09" db="EMBL/GenBank/DDBJ databases">
        <title>FDA dAtabase for Regulatory Grade micrObial Sequences (FDA-ARGOS): Supporting development and validation of Infectious Disease Dx tests.</title>
        <authorList>
            <person name="Minogue T."/>
            <person name="Wolcott M."/>
            <person name="Wasieloski L."/>
            <person name="Aguilar W."/>
            <person name="Moore D."/>
            <person name="Tallon L."/>
            <person name="Sadzewicz L."/>
            <person name="Ott S."/>
            <person name="Zhao X."/>
            <person name="Nagaraj S."/>
            <person name="Vavikolanu K."/>
            <person name="Aluvathingal J."/>
            <person name="Nadendla S."/>
            <person name="Sichtig H."/>
        </authorList>
    </citation>
    <scope>NUCLEOTIDE SEQUENCE [LARGE SCALE GENOMIC DNA]</scope>
    <source>
        <strain evidence="8">FDAARGOS_394</strain>
    </source>
</reference>
<name>A0A2A7UTD8_COMTR</name>
<dbReference type="EMBL" id="PDEA01000001">
    <property type="protein sequence ID" value="PEH88532.1"/>
    <property type="molecule type" value="Genomic_DNA"/>
</dbReference>
<evidence type="ECO:0000313" key="8">
    <source>
        <dbReference type="Proteomes" id="UP000220246"/>
    </source>
</evidence>
<comment type="cofactor">
    <cofactor evidence="1">
        <name>Zn(2+)</name>
        <dbReference type="ChEBI" id="CHEBI:29105"/>
    </cofactor>
</comment>
<evidence type="ECO:0000256" key="1">
    <source>
        <dbReference type="ARBA" id="ARBA00001947"/>
    </source>
</evidence>
<evidence type="ECO:0000313" key="7">
    <source>
        <dbReference type="EMBL" id="PEH88532.1"/>
    </source>
</evidence>
<dbReference type="InterPro" id="IPR007863">
    <property type="entry name" value="Peptidase_M16_C"/>
</dbReference>
<dbReference type="GeneID" id="80800517"/>
<dbReference type="PANTHER" id="PTHR11851">
    <property type="entry name" value="METALLOPROTEASE"/>
    <property type="match status" value="1"/>
</dbReference>
<dbReference type="STRING" id="1219032.GCA_001515545_03023"/>
<dbReference type="Proteomes" id="UP000220246">
    <property type="component" value="Unassembled WGS sequence"/>
</dbReference>
<dbReference type="GO" id="GO:0004222">
    <property type="term" value="F:metalloendopeptidase activity"/>
    <property type="evidence" value="ECO:0007669"/>
    <property type="project" value="InterPro"/>
</dbReference>
<evidence type="ECO:0000259" key="6">
    <source>
        <dbReference type="Pfam" id="PF05193"/>
    </source>
</evidence>
<dbReference type="InterPro" id="IPR011249">
    <property type="entry name" value="Metalloenz_LuxS/M16"/>
</dbReference>
<evidence type="ECO:0000259" key="5">
    <source>
        <dbReference type="Pfam" id="PF00675"/>
    </source>
</evidence>
<keyword evidence="8" id="KW-1185">Reference proteome</keyword>
<dbReference type="InterPro" id="IPR050361">
    <property type="entry name" value="MPP/UQCRC_Complex"/>
</dbReference>
<dbReference type="PANTHER" id="PTHR11851:SF49">
    <property type="entry name" value="MITOCHONDRIAL-PROCESSING PEPTIDASE SUBUNIT ALPHA"/>
    <property type="match status" value="1"/>
</dbReference>
<dbReference type="InterPro" id="IPR011765">
    <property type="entry name" value="Pept_M16_N"/>
</dbReference>
<protein>
    <submittedName>
        <fullName evidence="7">Insulinase family protein</fullName>
    </submittedName>
</protein>
<comment type="caution">
    <text evidence="7">The sequence shown here is derived from an EMBL/GenBank/DDBJ whole genome shotgun (WGS) entry which is preliminary data.</text>
</comment>
<dbReference type="RefSeq" id="WP_066539446.1">
    <property type="nucleotide sequence ID" value="NZ_PDEA01000001.1"/>
</dbReference>